<organism evidence="2 3">
    <name type="scientific">Acer yangbiense</name>
    <dbReference type="NCBI Taxonomy" id="1000413"/>
    <lineage>
        <taxon>Eukaryota</taxon>
        <taxon>Viridiplantae</taxon>
        <taxon>Streptophyta</taxon>
        <taxon>Embryophyta</taxon>
        <taxon>Tracheophyta</taxon>
        <taxon>Spermatophyta</taxon>
        <taxon>Magnoliopsida</taxon>
        <taxon>eudicotyledons</taxon>
        <taxon>Gunneridae</taxon>
        <taxon>Pentapetalae</taxon>
        <taxon>rosids</taxon>
        <taxon>malvids</taxon>
        <taxon>Sapindales</taxon>
        <taxon>Sapindaceae</taxon>
        <taxon>Hippocastanoideae</taxon>
        <taxon>Acereae</taxon>
        <taxon>Acer</taxon>
    </lineage>
</organism>
<sequence>MAGLQYNFFPTDILYPRTSSSSSKSVPAVVETTTHKSAAALPLDQYYFFPTDYLYPRPSPSLKLDATRSRQIKSKDKPTTTPFDQSDH</sequence>
<dbReference type="EMBL" id="VAHF01000002">
    <property type="protein sequence ID" value="TXG70283.1"/>
    <property type="molecule type" value="Genomic_DNA"/>
</dbReference>
<reference evidence="3" key="1">
    <citation type="journal article" date="2019" name="Gigascience">
        <title>De novo genome assembly of the endangered Acer yangbiense, a plant species with extremely small populations endemic to Yunnan Province, China.</title>
        <authorList>
            <person name="Yang J."/>
            <person name="Wariss H.M."/>
            <person name="Tao L."/>
            <person name="Zhang R."/>
            <person name="Yun Q."/>
            <person name="Hollingsworth P."/>
            <person name="Dao Z."/>
            <person name="Luo G."/>
            <person name="Guo H."/>
            <person name="Ma Y."/>
            <person name="Sun W."/>
        </authorList>
    </citation>
    <scope>NUCLEOTIDE SEQUENCE [LARGE SCALE GENOMIC DNA]</scope>
    <source>
        <strain evidence="3">cv. Malutang</strain>
    </source>
</reference>
<evidence type="ECO:0000313" key="3">
    <source>
        <dbReference type="Proteomes" id="UP000323000"/>
    </source>
</evidence>
<dbReference type="Proteomes" id="UP000323000">
    <property type="component" value="Chromosome 2"/>
</dbReference>
<comment type="caution">
    <text evidence="2">The sequence shown here is derived from an EMBL/GenBank/DDBJ whole genome shotgun (WGS) entry which is preliminary data.</text>
</comment>
<feature type="region of interest" description="Disordered" evidence="1">
    <location>
        <begin position="57"/>
        <end position="88"/>
    </location>
</feature>
<evidence type="ECO:0000313" key="2">
    <source>
        <dbReference type="EMBL" id="TXG70283.1"/>
    </source>
</evidence>
<keyword evidence="3" id="KW-1185">Reference proteome</keyword>
<gene>
    <name evidence="2" type="ORF">EZV62_005218</name>
</gene>
<evidence type="ECO:0000256" key="1">
    <source>
        <dbReference type="SAM" id="MobiDB-lite"/>
    </source>
</evidence>
<feature type="compositionally biased region" description="Polar residues" evidence="1">
    <location>
        <begin position="79"/>
        <end position="88"/>
    </location>
</feature>
<dbReference type="PANTHER" id="PTHR38223:SF4">
    <property type="match status" value="1"/>
</dbReference>
<accession>A0A5C7ILV3</accession>
<dbReference type="PANTHER" id="PTHR38223">
    <property type="match status" value="1"/>
</dbReference>
<proteinExistence type="predicted"/>
<feature type="compositionally biased region" description="Basic and acidic residues" evidence="1">
    <location>
        <begin position="65"/>
        <end position="78"/>
    </location>
</feature>
<dbReference type="AlphaFoldDB" id="A0A5C7ILV3"/>
<protein>
    <submittedName>
        <fullName evidence="2">Uncharacterized protein</fullName>
    </submittedName>
</protein>
<dbReference type="OrthoDB" id="1749989at2759"/>
<name>A0A5C7ILV3_9ROSI</name>